<dbReference type="EMBL" id="CAXITT010000084">
    <property type="protein sequence ID" value="CAL1531248.1"/>
    <property type="molecule type" value="Genomic_DNA"/>
</dbReference>
<dbReference type="Gene3D" id="1.10.287.1490">
    <property type="match status" value="1"/>
</dbReference>
<feature type="non-terminal residue" evidence="2">
    <location>
        <position position="456"/>
    </location>
</feature>
<protein>
    <submittedName>
        <fullName evidence="2">Uncharacterized protein</fullName>
    </submittedName>
</protein>
<comment type="caution">
    <text evidence="2">The sequence shown here is derived from an EMBL/GenBank/DDBJ whole genome shotgun (WGS) entry which is preliminary data.</text>
</comment>
<name>A0AAV2HD88_LYMST</name>
<dbReference type="AlphaFoldDB" id="A0AAV2HD88"/>
<dbReference type="Proteomes" id="UP001497497">
    <property type="component" value="Unassembled WGS sequence"/>
</dbReference>
<keyword evidence="1" id="KW-0175">Coiled coil</keyword>
<reference evidence="2 3" key="1">
    <citation type="submission" date="2024-04" db="EMBL/GenBank/DDBJ databases">
        <authorList>
            <consortium name="Genoscope - CEA"/>
            <person name="William W."/>
        </authorList>
    </citation>
    <scope>NUCLEOTIDE SEQUENCE [LARGE SCALE GENOMIC DNA]</scope>
</reference>
<keyword evidence="3" id="KW-1185">Reference proteome</keyword>
<proteinExistence type="predicted"/>
<sequence>EIILKKVEEEKLRVENSLSQELDKLQQQIIHKEQELSQMSSVMKEHANNIEDLKVKLTETQTIKAIAGSQHEQNEAALKSKLELLEMDIEDKDTMIEGLNTQLANTTSQLQNCQQEKNNLMAAVQQMETELSEVKAELQSGTEKLASCQQENGALKDGNINLKTNLSEIQSVLLSKEATLHELESECDKYQVMIKNNENLINQLQNKEEILTASLSEIQNALAEEKNLLVSKSSEVESLSQNCAGLSEELDNTKRQLAEKHVVTEVQKQSLNQLEVKLEQLVAEQKMQETKNLELLEQMKKQVDEKDEELIQKCSLLKDLENQTDDLKGKLAESLKQKSGGEQEHEQEAALLRAKLDMLEMDVQDKDAIIQDLNTQLENLNNQLRNLSNERGQLLSSTASMELSVSELNAELSTAKENLSRAKLREDENVDRLKNLEATLAEMRLCVGKKDDDLCE</sequence>
<accession>A0AAV2HD88</accession>
<evidence type="ECO:0000313" key="3">
    <source>
        <dbReference type="Proteomes" id="UP001497497"/>
    </source>
</evidence>
<feature type="non-terminal residue" evidence="2">
    <location>
        <position position="1"/>
    </location>
</feature>
<evidence type="ECO:0000256" key="1">
    <source>
        <dbReference type="SAM" id="Coils"/>
    </source>
</evidence>
<gene>
    <name evidence="2" type="ORF">GSLYS_00005343001</name>
</gene>
<organism evidence="2 3">
    <name type="scientific">Lymnaea stagnalis</name>
    <name type="common">Great pond snail</name>
    <name type="synonym">Helix stagnalis</name>
    <dbReference type="NCBI Taxonomy" id="6523"/>
    <lineage>
        <taxon>Eukaryota</taxon>
        <taxon>Metazoa</taxon>
        <taxon>Spiralia</taxon>
        <taxon>Lophotrochozoa</taxon>
        <taxon>Mollusca</taxon>
        <taxon>Gastropoda</taxon>
        <taxon>Heterobranchia</taxon>
        <taxon>Euthyneura</taxon>
        <taxon>Panpulmonata</taxon>
        <taxon>Hygrophila</taxon>
        <taxon>Lymnaeoidea</taxon>
        <taxon>Lymnaeidae</taxon>
        <taxon>Lymnaea</taxon>
    </lineage>
</organism>
<feature type="coiled-coil region" evidence="1">
    <location>
        <begin position="4"/>
        <end position="436"/>
    </location>
</feature>
<evidence type="ECO:0000313" key="2">
    <source>
        <dbReference type="EMBL" id="CAL1531248.1"/>
    </source>
</evidence>